<evidence type="ECO:0000313" key="10">
    <source>
        <dbReference type="Proteomes" id="UP000177528"/>
    </source>
</evidence>
<evidence type="ECO:0000256" key="4">
    <source>
        <dbReference type="ARBA" id="ARBA00022679"/>
    </source>
</evidence>
<reference evidence="9 10" key="1">
    <citation type="journal article" date="2016" name="Nat. Commun.">
        <title>Thousands of microbial genomes shed light on interconnected biogeochemical processes in an aquifer system.</title>
        <authorList>
            <person name="Anantharaman K."/>
            <person name="Brown C.T."/>
            <person name="Hug L.A."/>
            <person name="Sharon I."/>
            <person name="Castelle C.J."/>
            <person name="Probst A.J."/>
            <person name="Thomas B.C."/>
            <person name="Singh A."/>
            <person name="Wilkins M.J."/>
            <person name="Karaoz U."/>
            <person name="Brodie E.L."/>
            <person name="Williams K.H."/>
            <person name="Hubbard S.S."/>
            <person name="Banfield J.F."/>
        </authorList>
    </citation>
    <scope>NUCLEOTIDE SEQUENCE [LARGE SCALE GENOMIC DNA]</scope>
</reference>
<keyword evidence="4" id="KW-0808">Transferase</keyword>
<feature type="domain" description="S-adenosylmethionine-dependent methyltransferase" evidence="7">
    <location>
        <begin position="163"/>
        <end position="296"/>
    </location>
</feature>
<evidence type="ECO:0000256" key="3">
    <source>
        <dbReference type="ARBA" id="ARBA00022603"/>
    </source>
</evidence>
<keyword evidence="5" id="KW-0949">S-adenosyl-L-methionine</keyword>
<dbReference type="Gene3D" id="2.30.130.10">
    <property type="entry name" value="PUA domain"/>
    <property type="match status" value="1"/>
</dbReference>
<dbReference type="InterPro" id="IPR029063">
    <property type="entry name" value="SAM-dependent_MTases_sf"/>
</dbReference>
<dbReference type="CDD" id="cd02440">
    <property type="entry name" value="AdoMet_MTases"/>
    <property type="match status" value="1"/>
</dbReference>
<dbReference type="PANTHER" id="PTHR42873">
    <property type="entry name" value="RIBOSOMAL RNA LARGE SUBUNIT METHYLTRANSFERASE"/>
    <property type="match status" value="1"/>
</dbReference>
<name>A0A1G1X350_9BACT</name>
<accession>A0A1G1X350</accession>
<dbReference type="EMBL" id="MHHR01000014">
    <property type="protein sequence ID" value="OGY34403.1"/>
    <property type="molecule type" value="Genomic_DNA"/>
</dbReference>
<dbReference type="Pfam" id="PF10672">
    <property type="entry name" value="Methyltrans_SAM"/>
    <property type="match status" value="1"/>
</dbReference>
<evidence type="ECO:0000259" key="8">
    <source>
        <dbReference type="Pfam" id="PF17785"/>
    </source>
</evidence>
<dbReference type="Gene3D" id="3.30.750.80">
    <property type="entry name" value="RNA methyltransferase domain (HRMD) like"/>
    <property type="match status" value="1"/>
</dbReference>
<evidence type="ECO:0000256" key="5">
    <source>
        <dbReference type="ARBA" id="ARBA00022691"/>
    </source>
</evidence>
<comment type="similarity">
    <text evidence="6">Belongs to the methyltransferase superfamily. RlmI family.</text>
</comment>
<dbReference type="SUPFAM" id="SSF88697">
    <property type="entry name" value="PUA domain-like"/>
    <property type="match status" value="1"/>
</dbReference>
<evidence type="ECO:0000256" key="1">
    <source>
        <dbReference type="ARBA" id="ARBA00004496"/>
    </source>
</evidence>
<dbReference type="Proteomes" id="UP000177528">
    <property type="component" value="Unassembled WGS sequence"/>
</dbReference>
<keyword evidence="3" id="KW-0489">Methyltransferase</keyword>
<gene>
    <name evidence="9" type="ORF">A3D99_02725</name>
</gene>
<evidence type="ECO:0000256" key="6">
    <source>
        <dbReference type="ARBA" id="ARBA00038091"/>
    </source>
</evidence>
<dbReference type="PANTHER" id="PTHR42873:SF1">
    <property type="entry name" value="S-ADENOSYLMETHIONINE-DEPENDENT METHYLTRANSFERASE DOMAIN-CONTAINING PROTEIN"/>
    <property type="match status" value="1"/>
</dbReference>
<dbReference type="CDD" id="cd21153">
    <property type="entry name" value="PUA_RlmI"/>
    <property type="match status" value="1"/>
</dbReference>
<dbReference type="CDD" id="cd11572">
    <property type="entry name" value="RlmI_M_like"/>
    <property type="match status" value="1"/>
</dbReference>
<comment type="subcellular location">
    <subcellularLocation>
        <location evidence="1">Cytoplasm</location>
    </subcellularLocation>
</comment>
<dbReference type="GO" id="GO:0032259">
    <property type="term" value="P:methylation"/>
    <property type="evidence" value="ECO:0007669"/>
    <property type="project" value="UniProtKB-KW"/>
</dbReference>
<evidence type="ECO:0008006" key="11">
    <source>
        <dbReference type="Google" id="ProtNLM"/>
    </source>
</evidence>
<dbReference type="AlphaFoldDB" id="A0A1G1X350"/>
<comment type="caution">
    <text evidence="9">The sequence shown here is derived from an EMBL/GenBank/DDBJ whole genome shotgun (WGS) entry which is preliminary data.</text>
</comment>
<dbReference type="GO" id="GO:0005737">
    <property type="term" value="C:cytoplasm"/>
    <property type="evidence" value="ECO:0007669"/>
    <property type="project" value="UniProtKB-SubCell"/>
</dbReference>
<dbReference type="InterPro" id="IPR015947">
    <property type="entry name" value="PUA-like_sf"/>
</dbReference>
<proteinExistence type="inferred from homology"/>
<feature type="domain" description="RlmI-like PUA" evidence="8">
    <location>
        <begin position="6"/>
        <end position="69"/>
    </location>
</feature>
<dbReference type="InterPro" id="IPR041532">
    <property type="entry name" value="RlmI-like_PUA"/>
</dbReference>
<keyword evidence="2" id="KW-0963">Cytoplasm</keyword>
<evidence type="ECO:0000313" key="9">
    <source>
        <dbReference type="EMBL" id="OGY34403.1"/>
    </source>
</evidence>
<dbReference type="PROSITE" id="PS50890">
    <property type="entry name" value="PUA"/>
    <property type="match status" value="1"/>
</dbReference>
<dbReference type="SUPFAM" id="SSF53335">
    <property type="entry name" value="S-adenosyl-L-methionine-dependent methyltransferases"/>
    <property type="match status" value="1"/>
</dbReference>
<dbReference type="Pfam" id="PF17785">
    <property type="entry name" value="PUA_3"/>
    <property type="match status" value="1"/>
</dbReference>
<protein>
    <recommendedName>
        <fullName evidence="11">PUA domain-containing protein</fullName>
    </recommendedName>
</protein>
<organism evidence="9 10">
    <name type="scientific">Candidatus Andersenbacteria bacterium RIFCSPHIGHO2_12_FULL_45_11</name>
    <dbReference type="NCBI Taxonomy" id="1797281"/>
    <lineage>
        <taxon>Bacteria</taxon>
        <taxon>Candidatus Anderseniibacteriota</taxon>
    </lineage>
</organism>
<dbReference type="GO" id="GO:0003723">
    <property type="term" value="F:RNA binding"/>
    <property type="evidence" value="ECO:0007669"/>
    <property type="project" value="InterPro"/>
</dbReference>
<dbReference type="InterPro" id="IPR036974">
    <property type="entry name" value="PUA_sf"/>
</dbReference>
<dbReference type="Gene3D" id="3.40.50.150">
    <property type="entry name" value="Vaccinia Virus protein VP39"/>
    <property type="match status" value="1"/>
</dbReference>
<dbReference type="GO" id="GO:0008168">
    <property type="term" value="F:methyltransferase activity"/>
    <property type="evidence" value="ECO:0007669"/>
    <property type="project" value="UniProtKB-KW"/>
</dbReference>
<evidence type="ECO:0000256" key="2">
    <source>
        <dbReference type="ARBA" id="ARBA00022490"/>
    </source>
</evidence>
<evidence type="ECO:0000259" key="7">
    <source>
        <dbReference type="Pfam" id="PF10672"/>
    </source>
</evidence>
<dbReference type="InterPro" id="IPR019614">
    <property type="entry name" value="SAM-dep_methyl-trfase"/>
</dbReference>
<sequence length="387" mass="42519">MAYPIIQLKAGREASVGFRHPWIFSGALETVPDGLTAGDFVHIADRNGRIIATESYEGAANIAVRVFDFSETIIDEAWISNALALAHSRRLLLGYGQDTDTTGYRFVFSEADNLPGLVIDRYADVLVLQVSTVGMRTLLPIVIEACKNLFQPNAIVDKSGEVAEMLYGSVDGPVNFVEHGMKFAADVVGGQKTGFYLDQKDLRQHVRKYANGKNVLNLFSYTGATSIAALLGGAADVHNVDESEAALAQCAIHTEMNGIAAEKSTTEQADVFSWLNDNKDPAYDMVILDPPALTKTKKEKEAAAKAYHFLNRAALRLVKNDGIFVTSSCSHYFTEDDLAFTLRRASVQAGVELDVLHVIRQAPDHPLSVYWPEGLYLKSFICRVRRI</sequence>